<organism evidence="1 2">
    <name type="scientific">Tetraparma gracilis</name>
    <dbReference type="NCBI Taxonomy" id="2962635"/>
    <lineage>
        <taxon>Eukaryota</taxon>
        <taxon>Sar</taxon>
        <taxon>Stramenopiles</taxon>
        <taxon>Ochrophyta</taxon>
        <taxon>Bolidophyceae</taxon>
        <taxon>Parmales</taxon>
        <taxon>Triparmaceae</taxon>
        <taxon>Tetraparma</taxon>
    </lineage>
</organism>
<dbReference type="InterPro" id="IPR045886">
    <property type="entry name" value="ThiF/MoeB/HesA"/>
</dbReference>
<evidence type="ECO:0000313" key="1">
    <source>
        <dbReference type="EMBL" id="GMI34794.1"/>
    </source>
</evidence>
<dbReference type="PANTHER" id="PTHR43267:SF2">
    <property type="entry name" value="TRNA THREONYLCARBAMOYLADENOSINE DEHYDRATASE 1-RELATED"/>
    <property type="match status" value="1"/>
</dbReference>
<dbReference type="PANTHER" id="PTHR43267">
    <property type="entry name" value="TRNA THREONYLCARBAMOYLADENOSINE DEHYDRATASE"/>
    <property type="match status" value="1"/>
</dbReference>
<name>A0ABQ6MXF1_9STRA</name>
<proteinExistence type="predicted"/>
<keyword evidence="2" id="KW-1185">Reference proteome</keyword>
<dbReference type="Proteomes" id="UP001165060">
    <property type="component" value="Unassembled WGS sequence"/>
</dbReference>
<dbReference type="EMBL" id="BRYB01004662">
    <property type="protein sequence ID" value="GMI34794.1"/>
    <property type="molecule type" value="Genomic_DNA"/>
</dbReference>
<gene>
    <name evidence="1" type="ORF">TeGR_g12157</name>
</gene>
<sequence length="151" mass="16538">MRLRVLPVLGTMPAIMGQAAAALGKQVRHRLLQHVKNREGEARKRIEAGEEGLAAGVGVDVDDVEHLMSELWRNRCGITGERLGSALELIKWDEGREAAVDNLVLMSAKGLARWKKGGRGGLEAHVVERIEGRLEAARKLAEGLEKGGWYN</sequence>
<reference evidence="1 2" key="1">
    <citation type="journal article" date="2023" name="Commun. Biol.">
        <title>Genome analysis of Parmales, the sister group of diatoms, reveals the evolutionary specialization of diatoms from phago-mixotrophs to photoautotrophs.</title>
        <authorList>
            <person name="Ban H."/>
            <person name="Sato S."/>
            <person name="Yoshikawa S."/>
            <person name="Yamada K."/>
            <person name="Nakamura Y."/>
            <person name="Ichinomiya M."/>
            <person name="Sato N."/>
            <person name="Blanc-Mathieu R."/>
            <person name="Endo H."/>
            <person name="Kuwata A."/>
            <person name="Ogata H."/>
        </authorList>
    </citation>
    <scope>NUCLEOTIDE SEQUENCE [LARGE SCALE GENOMIC DNA]</scope>
</reference>
<comment type="caution">
    <text evidence="1">The sequence shown here is derived from an EMBL/GenBank/DDBJ whole genome shotgun (WGS) entry which is preliminary data.</text>
</comment>
<protein>
    <submittedName>
        <fullName evidence="1">Uncharacterized protein</fullName>
    </submittedName>
</protein>
<accession>A0ABQ6MXF1</accession>
<evidence type="ECO:0000313" key="2">
    <source>
        <dbReference type="Proteomes" id="UP001165060"/>
    </source>
</evidence>